<sequence length="371" mass="40520">MEDDSQPWTSTTEPKSITRERFLGCLLGGAVGDALGGAVEFLSRSQILQQFGEKGITDYVYAYGGRGRITDDTQMTLYTAEGLLRGQMRGLDKGITSYTNTVAHAYIRWLATQGEQNQRVPTPMDGWLHQHRELHHQRAPGMTCLSALRDMAQAGEPAANDSKGCGGVMRVAPVGLFCWHFWGKSDTAKVFEMGADIAALTHGHPSGYLTGGVLAVLIFALADGATLMEALDHVRALLVLHRGHEEALQAIDNAVRLSTAGISHPEAIRLLGEGWVAEEALAVSLYCALVAESFEQAIILAVNHDGDSDSTGAITGNILGAMQGTRVIPERWLDPLELRDVIEVMASDLWTCQFWKSCVDNEEFWERYPGY</sequence>
<reference evidence="5" key="1">
    <citation type="submission" date="2016-11" db="EMBL/GenBank/DDBJ databases">
        <authorList>
            <person name="Varghese N."/>
            <person name="Submissions S."/>
        </authorList>
    </citation>
    <scope>NUCLEOTIDE SEQUENCE [LARGE SCALE GENOMIC DNA]</scope>
    <source>
        <strain evidence="5">CGMCC 1.10835</strain>
    </source>
</reference>
<dbReference type="Proteomes" id="UP000184497">
    <property type="component" value="Unassembled WGS sequence"/>
</dbReference>
<dbReference type="Gene3D" id="1.10.4080.10">
    <property type="entry name" value="ADP-ribosylation/Crystallin J1"/>
    <property type="match status" value="1"/>
</dbReference>
<keyword evidence="3" id="KW-0479">Metal-binding</keyword>
<dbReference type="PANTHER" id="PTHR16222:SF24">
    <property type="entry name" value="ADP-RIBOSYLHYDROLASE ARH3"/>
    <property type="match status" value="1"/>
</dbReference>
<dbReference type="PANTHER" id="PTHR16222">
    <property type="entry name" value="ADP-RIBOSYLGLYCOHYDROLASE"/>
    <property type="match status" value="1"/>
</dbReference>
<dbReference type="GO" id="GO:0046872">
    <property type="term" value="F:metal ion binding"/>
    <property type="evidence" value="ECO:0007669"/>
    <property type="project" value="UniProtKB-KW"/>
</dbReference>
<evidence type="ECO:0000313" key="5">
    <source>
        <dbReference type="Proteomes" id="UP000184497"/>
    </source>
</evidence>
<dbReference type="AlphaFoldDB" id="A0A1M6U8A6"/>
<evidence type="ECO:0000256" key="2">
    <source>
        <dbReference type="ARBA" id="ARBA00022801"/>
    </source>
</evidence>
<dbReference type="GO" id="GO:0016787">
    <property type="term" value="F:hydrolase activity"/>
    <property type="evidence" value="ECO:0007669"/>
    <property type="project" value="UniProtKB-KW"/>
</dbReference>
<dbReference type="STRING" id="564117.SAMN05216369_2660"/>
<keyword evidence="3" id="KW-0460">Magnesium</keyword>
<feature type="binding site" evidence="3">
    <location>
        <position position="71"/>
    </location>
    <ligand>
        <name>Mg(2+)</name>
        <dbReference type="ChEBI" id="CHEBI:18420"/>
        <label>1</label>
    </ligand>
</feature>
<feature type="binding site" evidence="3">
    <location>
        <position position="309"/>
    </location>
    <ligand>
        <name>Mg(2+)</name>
        <dbReference type="ChEBI" id="CHEBI:18420"/>
        <label>1</label>
    </ligand>
</feature>
<keyword evidence="5" id="KW-1185">Reference proteome</keyword>
<dbReference type="RefSeq" id="WP_072798386.1">
    <property type="nucleotide sequence ID" value="NZ_FRAQ01000002.1"/>
</dbReference>
<comment type="cofactor">
    <cofactor evidence="3">
        <name>Mg(2+)</name>
        <dbReference type="ChEBI" id="CHEBI:18420"/>
    </cofactor>
    <text evidence="3">Binds 2 magnesium ions per subunit.</text>
</comment>
<dbReference type="SUPFAM" id="SSF101478">
    <property type="entry name" value="ADP-ribosylglycohydrolase"/>
    <property type="match status" value="1"/>
</dbReference>
<accession>A0A1M6U8A6</accession>
<feature type="binding site" evidence="3">
    <location>
        <position position="72"/>
    </location>
    <ligand>
        <name>Mg(2+)</name>
        <dbReference type="ChEBI" id="CHEBI:18420"/>
        <label>1</label>
    </ligand>
</feature>
<evidence type="ECO:0000256" key="1">
    <source>
        <dbReference type="ARBA" id="ARBA00010702"/>
    </source>
</evidence>
<feature type="binding site" evidence="3">
    <location>
        <position position="70"/>
    </location>
    <ligand>
        <name>Mg(2+)</name>
        <dbReference type="ChEBI" id="CHEBI:18420"/>
        <label>1</label>
    </ligand>
</feature>
<organism evidence="4 5">
    <name type="scientific">Marinobacter antarcticus</name>
    <dbReference type="NCBI Taxonomy" id="564117"/>
    <lineage>
        <taxon>Bacteria</taxon>
        <taxon>Pseudomonadati</taxon>
        <taxon>Pseudomonadota</taxon>
        <taxon>Gammaproteobacteria</taxon>
        <taxon>Pseudomonadales</taxon>
        <taxon>Marinobacteraceae</taxon>
        <taxon>Marinobacter</taxon>
    </lineage>
</organism>
<evidence type="ECO:0000256" key="3">
    <source>
        <dbReference type="PIRSR" id="PIRSR605502-1"/>
    </source>
</evidence>
<dbReference type="InterPro" id="IPR036705">
    <property type="entry name" value="Ribosyl_crysJ1_sf"/>
</dbReference>
<dbReference type="InterPro" id="IPR050792">
    <property type="entry name" value="ADP-ribosylglycohydrolase"/>
</dbReference>
<dbReference type="EMBL" id="FRAQ01000002">
    <property type="protein sequence ID" value="SHK65401.1"/>
    <property type="molecule type" value="Genomic_DNA"/>
</dbReference>
<evidence type="ECO:0000313" key="4">
    <source>
        <dbReference type="EMBL" id="SHK65401.1"/>
    </source>
</evidence>
<gene>
    <name evidence="4" type="ORF">SAMN05216369_2660</name>
</gene>
<feature type="binding site" evidence="3">
    <location>
        <position position="310"/>
    </location>
    <ligand>
        <name>Mg(2+)</name>
        <dbReference type="ChEBI" id="CHEBI:18420"/>
        <label>1</label>
    </ligand>
</feature>
<keyword evidence="2 4" id="KW-0378">Hydrolase</keyword>
<proteinExistence type="inferred from homology"/>
<comment type="similarity">
    <text evidence="1">Belongs to the ADP-ribosylglycohydrolase family.</text>
</comment>
<dbReference type="OrthoDB" id="9798107at2"/>
<protein>
    <submittedName>
        <fullName evidence="4">ADP-ribosylglycohydrolase</fullName>
    </submittedName>
</protein>
<name>A0A1M6U8A6_9GAMM</name>
<feature type="binding site" evidence="3">
    <location>
        <position position="307"/>
    </location>
    <ligand>
        <name>Mg(2+)</name>
        <dbReference type="ChEBI" id="CHEBI:18420"/>
        <label>1</label>
    </ligand>
</feature>
<dbReference type="Pfam" id="PF03747">
    <property type="entry name" value="ADP_ribosyl_GH"/>
    <property type="match status" value="1"/>
</dbReference>
<dbReference type="InterPro" id="IPR005502">
    <property type="entry name" value="Ribosyl_crysJ1"/>
</dbReference>